<reference evidence="1" key="1">
    <citation type="submission" date="2018-05" db="EMBL/GenBank/DDBJ databases">
        <authorList>
            <person name="Lanie J.A."/>
            <person name="Ng W.-L."/>
            <person name="Kazmierczak K.M."/>
            <person name="Andrzejewski T.M."/>
            <person name="Davidsen T.M."/>
            <person name="Wayne K.J."/>
            <person name="Tettelin H."/>
            <person name="Glass J.I."/>
            <person name="Rusch D."/>
            <person name="Podicherti R."/>
            <person name="Tsui H.-C.T."/>
            <person name="Winkler M.E."/>
        </authorList>
    </citation>
    <scope>NUCLEOTIDE SEQUENCE</scope>
</reference>
<evidence type="ECO:0000313" key="1">
    <source>
        <dbReference type="EMBL" id="SVC19762.1"/>
    </source>
</evidence>
<organism evidence="1">
    <name type="scientific">marine metagenome</name>
    <dbReference type="NCBI Taxonomy" id="408172"/>
    <lineage>
        <taxon>unclassified sequences</taxon>
        <taxon>metagenomes</taxon>
        <taxon>ecological metagenomes</taxon>
    </lineage>
</organism>
<protein>
    <submittedName>
        <fullName evidence="1">Uncharacterized protein</fullName>
    </submittedName>
</protein>
<accession>A0A382K8K9</accession>
<name>A0A382K8K9_9ZZZZ</name>
<dbReference type="EMBL" id="UINC01078566">
    <property type="protein sequence ID" value="SVC19762.1"/>
    <property type="molecule type" value="Genomic_DNA"/>
</dbReference>
<proteinExistence type="predicted"/>
<dbReference type="AlphaFoldDB" id="A0A382K8K9"/>
<sequence>MHMQKLLARAGNELAMVGFGRTDLYRLFEVRY</sequence>
<gene>
    <name evidence="1" type="ORF">METZ01_LOCUS272616</name>
</gene>